<organism evidence="3 4">
    <name type="scientific">Eutrema salsugineum</name>
    <name type="common">Saltwater cress</name>
    <name type="synonym">Sisymbrium salsugineum</name>
    <dbReference type="NCBI Taxonomy" id="72664"/>
    <lineage>
        <taxon>Eukaryota</taxon>
        <taxon>Viridiplantae</taxon>
        <taxon>Streptophyta</taxon>
        <taxon>Embryophyta</taxon>
        <taxon>Tracheophyta</taxon>
        <taxon>Spermatophyta</taxon>
        <taxon>Magnoliopsida</taxon>
        <taxon>eudicotyledons</taxon>
        <taxon>Gunneridae</taxon>
        <taxon>Pentapetalae</taxon>
        <taxon>rosids</taxon>
        <taxon>malvids</taxon>
        <taxon>Brassicales</taxon>
        <taxon>Brassicaceae</taxon>
        <taxon>Eutremeae</taxon>
        <taxon>Eutrema</taxon>
    </lineage>
</organism>
<feature type="compositionally biased region" description="Basic residues" evidence="1">
    <location>
        <begin position="448"/>
        <end position="458"/>
    </location>
</feature>
<evidence type="ECO:0000256" key="1">
    <source>
        <dbReference type="SAM" id="MobiDB-lite"/>
    </source>
</evidence>
<proteinExistence type="predicted"/>
<evidence type="ECO:0000313" key="3">
    <source>
        <dbReference type="EMBL" id="ESQ46661.1"/>
    </source>
</evidence>
<feature type="domain" description="DUF4283" evidence="2">
    <location>
        <begin position="90"/>
        <end position="171"/>
    </location>
</feature>
<feature type="region of interest" description="Disordered" evidence="1">
    <location>
        <begin position="343"/>
        <end position="458"/>
    </location>
</feature>
<dbReference type="PANTHER" id="PTHR31286:SF148">
    <property type="entry name" value="DUF4283 DOMAIN-CONTAINING PROTEIN"/>
    <property type="match status" value="1"/>
</dbReference>
<gene>
    <name evidence="3" type="ORF">EUTSA_v10000538mg</name>
</gene>
<dbReference type="PANTHER" id="PTHR31286">
    <property type="entry name" value="GLYCINE-RICH CELL WALL STRUCTURAL PROTEIN 1.8-LIKE"/>
    <property type="match status" value="1"/>
</dbReference>
<dbReference type="Proteomes" id="UP000030689">
    <property type="component" value="Unassembled WGS sequence"/>
</dbReference>
<dbReference type="Pfam" id="PF14111">
    <property type="entry name" value="DUF4283"/>
    <property type="match status" value="1"/>
</dbReference>
<dbReference type="InterPro" id="IPR040256">
    <property type="entry name" value="At4g02000-like"/>
</dbReference>
<dbReference type="KEGG" id="eus:EUTSA_v10000538mg"/>
<dbReference type="AlphaFoldDB" id="V4NJZ2"/>
<accession>V4NJZ2</accession>
<evidence type="ECO:0000259" key="2">
    <source>
        <dbReference type="Pfam" id="PF14111"/>
    </source>
</evidence>
<feature type="region of interest" description="Disordered" evidence="1">
    <location>
        <begin position="1"/>
        <end position="45"/>
    </location>
</feature>
<dbReference type="EMBL" id="KI517426">
    <property type="protein sequence ID" value="ESQ46661.1"/>
    <property type="molecule type" value="Genomic_DNA"/>
</dbReference>
<feature type="compositionally biased region" description="Basic residues" evidence="1">
    <location>
        <begin position="419"/>
        <end position="433"/>
    </location>
</feature>
<sequence length="458" mass="51405">MKNPSRLSLPIDCVARQSSPDSMGSPPATVVTQSQPPSPNNPPLSSYLPRDLYASVIRDPSGSIKPDFVLTNGIAQITIPKEIVADAMPLWKNFVVGYFMGDAPHVGSIHATVNRIWSSSDRASKIDVQFINRSTVLFRIDNANSRERVLRRKYWYIANTPLVVDEWTPESAHKAPDLSAMPLWVDFRGVPGYLYSHAGLKFLSRTTGEFVKLHPNTEKCLRMDVARALVEVDMQKPLTEKICFTSDQGEEITVDVFYPWLPPRCGSCHIWGHEEKACPTLNHRTILTRKKRLRRPLRNRSRIGSRRLVIQDKGKTQNLNLEESIKVGENEREISEEWREVKHLGKKSSPTRQDNAKGVNPISPNGFDALSNIREEGEIDETQETEVSVDGEGGHEGLVENASDTEKGGKTDLGVQNIKLKRCKSAHRSRSRGPQKPAESRMNAGTHHQPKKTSSRKL</sequence>
<dbReference type="Gramene" id="ESQ46661">
    <property type="protein sequence ID" value="ESQ46661"/>
    <property type="gene ID" value="EUTSA_v10000538mg"/>
</dbReference>
<evidence type="ECO:0000313" key="4">
    <source>
        <dbReference type="Proteomes" id="UP000030689"/>
    </source>
</evidence>
<keyword evidence="4" id="KW-1185">Reference proteome</keyword>
<dbReference type="eggNOG" id="KOG1075">
    <property type="taxonomic scope" value="Eukaryota"/>
</dbReference>
<dbReference type="InterPro" id="IPR025558">
    <property type="entry name" value="DUF4283"/>
</dbReference>
<protein>
    <recommendedName>
        <fullName evidence="2">DUF4283 domain-containing protein</fullName>
    </recommendedName>
</protein>
<reference evidence="3 4" key="1">
    <citation type="journal article" date="2013" name="Front. Plant Sci.">
        <title>The Reference Genome of the Halophytic Plant Eutrema salsugineum.</title>
        <authorList>
            <person name="Yang R."/>
            <person name="Jarvis D.E."/>
            <person name="Chen H."/>
            <person name="Beilstein M.A."/>
            <person name="Grimwood J."/>
            <person name="Jenkins J."/>
            <person name="Shu S."/>
            <person name="Prochnik S."/>
            <person name="Xin M."/>
            <person name="Ma C."/>
            <person name="Schmutz J."/>
            <person name="Wing R.A."/>
            <person name="Mitchell-Olds T."/>
            <person name="Schumaker K.S."/>
            <person name="Wang X."/>
        </authorList>
    </citation>
    <scope>NUCLEOTIDE SEQUENCE [LARGE SCALE GENOMIC DNA]</scope>
</reference>
<feature type="compositionally biased region" description="Basic and acidic residues" evidence="1">
    <location>
        <begin position="392"/>
        <end position="410"/>
    </location>
</feature>
<dbReference type="OMA" id="CHIWGHE"/>
<feature type="compositionally biased region" description="Acidic residues" evidence="1">
    <location>
        <begin position="377"/>
        <end position="389"/>
    </location>
</feature>
<name>V4NJZ2_EUTSA</name>